<dbReference type="AlphaFoldDB" id="A0A1L3IBB5"/>
<evidence type="ECO:0000256" key="1">
    <source>
        <dbReference type="SAM" id="SignalP"/>
    </source>
</evidence>
<keyword evidence="2" id="KW-0614">Plasmid</keyword>
<evidence type="ECO:0000313" key="2">
    <source>
        <dbReference type="EMBL" id="APG49372.1"/>
    </source>
</evidence>
<dbReference type="InterPro" id="IPR021308">
    <property type="entry name" value="GfcB"/>
</dbReference>
<geneLocation type="plasmid" evidence="3">
    <name>pp97_d</name>
</geneLocation>
<name>A0A1L3IBB5_9RHOB</name>
<proteinExistence type="predicted"/>
<dbReference type="Proteomes" id="UP000183859">
    <property type="component" value="Plasmid pP97_d"/>
</dbReference>
<feature type="chain" id="PRO_5012273023" evidence="1">
    <location>
        <begin position="26"/>
        <end position="242"/>
    </location>
</feature>
<evidence type="ECO:0000313" key="3">
    <source>
        <dbReference type="Proteomes" id="UP000183859"/>
    </source>
</evidence>
<dbReference type="EMBL" id="CP016368">
    <property type="protein sequence ID" value="APG49372.1"/>
    <property type="molecule type" value="Genomic_DNA"/>
</dbReference>
<keyword evidence="2" id="KW-0449">Lipoprotein</keyword>
<keyword evidence="3" id="KW-1185">Reference proteome</keyword>
<keyword evidence="1" id="KW-0732">Signal</keyword>
<dbReference type="InterPro" id="IPR023373">
    <property type="entry name" value="YmcC_sf"/>
</dbReference>
<dbReference type="Gene3D" id="2.40.360.10">
    <property type="entry name" value="YmcC-like"/>
    <property type="match status" value="1"/>
</dbReference>
<feature type="signal peptide" evidence="1">
    <location>
        <begin position="1"/>
        <end position="25"/>
    </location>
</feature>
<dbReference type="KEGG" id="php:PhaeoP97_04022"/>
<accession>A0A1L3IBB5</accession>
<dbReference type="OrthoDB" id="6237231at2"/>
<gene>
    <name evidence="2" type="ORF">PhaeoP97_04022</name>
</gene>
<organism evidence="2 3">
    <name type="scientific">Phaeobacter porticola</name>
    <dbReference type="NCBI Taxonomy" id="1844006"/>
    <lineage>
        <taxon>Bacteria</taxon>
        <taxon>Pseudomonadati</taxon>
        <taxon>Pseudomonadota</taxon>
        <taxon>Alphaproteobacteria</taxon>
        <taxon>Rhodobacterales</taxon>
        <taxon>Roseobacteraceae</taxon>
        <taxon>Phaeobacter</taxon>
    </lineage>
</organism>
<dbReference type="RefSeq" id="WP_072506950.1">
    <property type="nucleotide sequence ID" value="NZ_CP016368.1"/>
</dbReference>
<reference evidence="3" key="1">
    <citation type="submission" date="2016-07" db="EMBL/GenBank/DDBJ databases">
        <title>Phaeobacter portensis sp. nov., a tropodithietic acid producing bacterium isolated from a German harbor.</title>
        <authorList>
            <person name="Freese H.M."/>
            <person name="Bunk B."/>
            <person name="Breider S."/>
            <person name="Brinkhoff T."/>
        </authorList>
    </citation>
    <scope>NUCLEOTIDE SEQUENCE [LARGE SCALE GENOMIC DNA]</scope>
    <source>
        <strain evidence="3">P97</strain>
        <plasmid evidence="3">pp97_d</plasmid>
    </source>
</reference>
<dbReference type="Pfam" id="PF11102">
    <property type="entry name" value="YjbF"/>
    <property type="match status" value="1"/>
</dbReference>
<protein>
    <submittedName>
        <fullName evidence="2">Group 4 capsule polysaccharide formation lipoprotein gfcB</fullName>
    </submittedName>
</protein>
<dbReference type="SUPFAM" id="SSF159270">
    <property type="entry name" value="YmcC-like"/>
    <property type="match status" value="1"/>
</dbReference>
<sequence length="242" mass="26531" precursor="true">MMTPVTTRLAGLLSLLGLLVLTACSRGPDAPPLQVELLSNLSDRVGTRLSGGKADPAARPPLTRAGLNEIKDPYIEVTIEKNDVFAYLSRQQLRRDDSPGTVAVWRTEDNISLTLRNGVLVATRNLGNDILSSSALVDGQGADGPAHSGARRYHIRGLDNGAWQLDMLCARRDLGADPIEIVELRYPTRHIQERCQPSQPGRSGEIVNDYWVDSRSGRVWQSRQWAGPNVGYLRIRQLTTGG</sequence>